<dbReference type="Gene3D" id="1.20.120.80">
    <property type="entry name" value="Cytochrome c oxidase, subunit III, four-helix bundle"/>
    <property type="match status" value="1"/>
</dbReference>
<dbReference type="CDD" id="cd02863">
    <property type="entry name" value="Ubiquinol_oxidase_III"/>
    <property type="match status" value="1"/>
</dbReference>
<evidence type="ECO:0000256" key="3">
    <source>
        <dbReference type="ARBA" id="ARBA00011700"/>
    </source>
</evidence>
<dbReference type="PROSITE" id="PS50253">
    <property type="entry name" value="COX3"/>
    <property type="match status" value="1"/>
</dbReference>
<evidence type="ECO:0000256" key="11">
    <source>
        <dbReference type="ARBA" id="ARBA00023136"/>
    </source>
</evidence>
<evidence type="ECO:0000256" key="7">
    <source>
        <dbReference type="ARBA" id="ARBA00022692"/>
    </source>
</evidence>
<evidence type="ECO:0000256" key="15">
    <source>
        <dbReference type="ARBA" id="ARBA00032189"/>
    </source>
</evidence>
<dbReference type="PANTHER" id="PTHR11403">
    <property type="entry name" value="CYTOCHROME C OXIDASE SUBUNIT III"/>
    <property type="match status" value="1"/>
</dbReference>
<evidence type="ECO:0000256" key="17">
    <source>
        <dbReference type="RuleBase" id="RU003376"/>
    </source>
</evidence>
<dbReference type="SUPFAM" id="SSF81452">
    <property type="entry name" value="Cytochrome c oxidase subunit III-like"/>
    <property type="match status" value="1"/>
</dbReference>
<evidence type="ECO:0000256" key="5">
    <source>
        <dbReference type="ARBA" id="ARBA00022448"/>
    </source>
</evidence>
<accession>A0A1I4USS9</accession>
<keyword evidence="5" id="KW-0813">Transport</keyword>
<gene>
    <name evidence="20" type="primary">cyoC</name>
    <name evidence="20" type="ORF">CXZ10_08205</name>
</gene>
<protein>
    <recommendedName>
        <fullName evidence="4">Cytochrome bo(3) ubiquinol oxidase subunit 3</fullName>
    </recommendedName>
    <alternativeName>
        <fullName evidence="15">Cytochrome o ubiquinol oxidase subunit 3</fullName>
    </alternativeName>
    <alternativeName>
        <fullName evidence="13">Oxidase bo(3) subunit 3</fullName>
    </alternativeName>
    <alternativeName>
        <fullName evidence="16">Ubiquinol oxidase polypeptide III</fullName>
    </alternativeName>
    <alternativeName>
        <fullName evidence="14">Ubiquinol oxidase subunit 3</fullName>
    </alternativeName>
</protein>
<feature type="transmembrane region" description="Helical" evidence="18">
    <location>
        <begin position="183"/>
        <end position="207"/>
    </location>
</feature>
<sequence>MTILDLPEAHSLHAKQHPPAHEDDAELTEKTVFGFWLYLMSDVVLFATLFAVYAVVGRSYAGGPTGRELFDLWFVLAETAVLLASSVAFGFVTLAAQEQRKQATLLWMAVTFAIGTVFIVMEVYEFHHLIEEGAGPSRSAFLSAYFTLVGTHGLHVFSGLLWMIVMAVQLARDGLTATVHRRLGLLGLFWHFLDVIWIVVFTEVYLIGVL</sequence>
<evidence type="ECO:0000313" key="21">
    <source>
        <dbReference type="Proteomes" id="UP000233491"/>
    </source>
</evidence>
<feature type="transmembrane region" description="Helical" evidence="18">
    <location>
        <begin position="72"/>
        <end position="92"/>
    </location>
</feature>
<comment type="caution">
    <text evidence="20">The sequence shown here is derived from an EMBL/GenBank/DDBJ whole genome shotgun (WGS) entry which is preliminary data.</text>
</comment>
<comment type="similarity">
    <text evidence="2 17">Belongs to the cytochrome c oxidase subunit 3 family.</text>
</comment>
<comment type="function">
    <text evidence="12">Cytochrome bo(3) ubiquinol terminal oxidase is the component of the aerobic respiratory chain of E.coli that predominates when cells are grown at high aeration. Has proton pump activity across the membrane in addition to electron transfer, pumping 2 protons/electron.</text>
</comment>
<dbReference type="InterPro" id="IPR033946">
    <property type="entry name" value="Ubiquinol_oxase_su3_dom"/>
</dbReference>
<evidence type="ECO:0000259" key="19">
    <source>
        <dbReference type="PROSITE" id="PS50253"/>
    </source>
</evidence>
<dbReference type="InterPro" id="IPR013833">
    <property type="entry name" value="Cyt_c_oxidase_su3_a-hlx"/>
</dbReference>
<reference evidence="20 21" key="1">
    <citation type="submission" date="2017-12" db="EMBL/GenBank/DDBJ databases">
        <title>Anaerobic carbon monoxide metabolism by Pleomorphomonas carboxyditropha sp. nov., a new mesophilic hydrogenogenic carboxidotroph.</title>
        <authorList>
            <person name="Esquivel-Elizondo S."/>
            <person name="Krajmalnik-Brown R."/>
        </authorList>
    </citation>
    <scope>NUCLEOTIDE SEQUENCE [LARGE SCALE GENOMIC DNA]</scope>
    <source>
        <strain evidence="20 21">R5-392</strain>
    </source>
</reference>
<keyword evidence="11 18" id="KW-0472">Membrane</keyword>
<evidence type="ECO:0000256" key="4">
    <source>
        <dbReference type="ARBA" id="ARBA00014687"/>
    </source>
</evidence>
<dbReference type="Proteomes" id="UP000233491">
    <property type="component" value="Unassembled WGS sequence"/>
</dbReference>
<comment type="subunit">
    <text evidence="3">Heterooctamer of two A chains, two B chains, two C chains and two D chains.</text>
</comment>
<dbReference type="InterPro" id="IPR014206">
    <property type="entry name" value="Cyt_c_ubiqinol_oxidase_su3"/>
</dbReference>
<evidence type="ECO:0000256" key="1">
    <source>
        <dbReference type="ARBA" id="ARBA00004651"/>
    </source>
</evidence>
<evidence type="ECO:0000256" key="13">
    <source>
        <dbReference type="ARBA" id="ARBA00030072"/>
    </source>
</evidence>
<keyword evidence="8" id="KW-0249">Electron transport</keyword>
<organism evidence="20 21">
    <name type="scientific">Pleomorphomonas diazotrophica</name>
    <dbReference type="NCBI Taxonomy" id="1166257"/>
    <lineage>
        <taxon>Bacteria</taxon>
        <taxon>Pseudomonadati</taxon>
        <taxon>Pseudomonadota</taxon>
        <taxon>Alphaproteobacteria</taxon>
        <taxon>Hyphomicrobiales</taxon>
        <taxon>Pleomorphomonadaceae</taxon>
        <taxon>Pleomorphomonas</taxon>
    </lineage>
</organism>
<evidence type="ECO:0000256" key="9">
    <source>
        <dbReference type="ARBA" id="ARBA00022989"/>
    </source>
</evidence>
<dbReference type="Pfam" id="PF00510">
    <property type="entry name" value="COX3"/>
    <property type="match status" value="1"/>
</dbReference>
<feature type="transmembrane region" description="Helical" evidence="18">
    <location>
        <begin position="104"/>
        <end position="124"/>
    </location>
</feature>
<dbReference type="EMBL" id="PJNW01000004">
    <property type="protein sequence ID" value="PKR89862.1"/>
    <property type="molecule type" value="Genomic_DNA"/>
</dbReference>
<evidence type="ECO:0000256" key="14">
    <source>
        <dbReference type="ARBA" id="ARBA00031884"/>
    </source>
</evidence>
<keyword evidence="6" id="KW-1003">Cell membrane</keyword>
<keyword evidence="10" id="KW-0560">Oxidoreductase</keyword>
<evidence type="ECO:0000256" key="18">
    <source>
        <dbReference type="SAM" id="Phobius"/>
    </source>
</evidence>
<evidence type="ECO:0000256" key="12">
    <source>
        <dbReference type="ARBA" id="ARBA00025694"/>
    </source>
</evidence>
<evidence type="ECO:0000313" key="20">
    <source>
        <dbReference type="EMBL" id="PKR89862.1"/>
    </source>
</evidence>
<feature type="domain" description="Heme-copper oxidase subunit III family profile" evidence="19">
    <location>
        <begin position="1"/>
        <end position="209"/>
    </location>
</feature>
<evidence type="ECO:0000256" key="6">
    <source>
        <dbReference type="ARBA" id="ARBA00022475"/>
    </source>
</evidence>
<keyword evidence="9 18" id="KW-1133">Transmembrane helix</keyword>
<dbReference type="OrthoDB" id="9810850at2"/>
<dbReference type="AlphaFoldDB" id="A0A1I4USS9"/>
<name>A0A1I4USS9_9HYPH</name>
<evidence type="ECO:0000256" key="8">
    <source>
        <dbReference type="ARBA" id="ARBA00022982"/>
    </source>
</evidence>
<dbReference type="GO" id="GO:0009486">
    <property type="term" value="F:cytochrome bo3 ubiquinol oxidase activity"/>
    <property type="evidence" value="ECO:0007669"/>
    <property type="project" value="InterPro"/>
</dbReference>
<evidence type="ECO:0000256" key="2">
    <source>
        <dbReference type="ARBA" id="ARBA00010581"/>
    </source>
</evidence>
<dbReference type="GO" id="GO:0005886">
    <property type="term" value="C:plasma membrane"/>
    <property type="evidence" value="ECO:0007669"/>
    <property type="project" value="UniProtKB-SubCell"/>
</dbReference>
<evidence type="ECO:0000256" key="10">
    <source>
        <dbReference type="ARBA" id="ARBA00023002"/>
    </source>
</evidence>
<dbReference type="InterPro" id="IPR024791">
    <property type="entry name" value="Cyt_c/ubiquinol_Oxase_su3"/>
</dbReference>
<feature type="transmembrane region" description="Helical" evidence="18">
    <location>
        <begin position="144"/>
        <end position="171"/>
    </location>
</feature>
<keyword evidence="21" id="KW-1185">Reference proteome</keyword>
<dbReference type="FunFam" id="1.20.120.80:FF:000001">
    <property type="entry name" value="Cytochrome (Ubi)quinol oxidase subunit III"/>
    <property type="match status" value="1"/>
</dbReference>
<evidence type="ECO:0000256" key="16">
    <source>
        <dbReference type="ARBA" id="ARBA00032717"/>
    </source>
</evidence>
<dbReference type="RefSeq" id="WP_101288661.1">
    <property type="nucleotide sequence ID" value="NZ_FOUQ01000009.1"/>
</dbReference>
<comment type="subcellular location">
    <subcellularLocation>
        <location evidence="1 17">Cell membrane</location>
        <topology evidence="1 17">Multi-pass membrane protein</topology>
    </subcellularLocation>
</comment>
<dbReference type="PANTHER" id="PTHR11403:SF2">
    <property type="entry name" value="CYTOCHROME BO(3) UBIQUINOL OXIDASE SUBUNIT 3"/>
    <property type="match status" value="1"/>
</dbReference>
<dbReference type="GO" id="GO:0019646">
    <property type="term" value="P:aerobic electron transport chain"/>
    <property type="evidence" value="ECO:0007669"/>
    <property type="project" value="InterPro"/>
</dbReference>
<dbReference type="GO" id="GO:0004129">
    <property type="term" value="F:cytochrome-c oxidase activity"/>
    <property type="evidence" value="ECO:0007669"/>
    <property type="project" value="InterPro"/>
</dbReference>
<keyword evidence="7 17" id="KW-0812">Transmembrane</keyword>
<dbReference type="InterPro" id="IPR035973">
    <property type="entry name" value="Cyt_c_oxidase_su3-like_sf"/>
</dbReference>
<proteinExistence type="inferred from homology"/>
<dbReference type="NCBIfam" id="TIGR02842">
    <property type="entry name" value="CyoC"/>
    <property type="match status" value="1"/>
</dbReference>
<feature type="transmembrane region" description="Helical" evidence="18">
    <location>
        <begin position="35"/>
        <end position="56"/>
    </location>
</feature>
<dbReference type="InterPro" id="IPR000298">
    <property type="entry name" value="Cyt_c_oxidase-like_su3"/>
</dbReference>